<organism evidence="1 2">
    <name type="scientific">Methylobacterium aquaticum</name>
    <dbReference type="NCBI Taxonomy" id="270351"/>
    <lineage>
        <taxon>Bacteria</taxon>
        <taxon>Pseudomonadati</taxon>
        <taxon>Pseudomonadota</taxon>
        <taxon>Alphaproteobacteria</taxon>
        <taxon>Hyphomicrobiales</taxon>
        <taxon>Methylobacteriaceae</taxon>
        <taxon>Methylobacterium</taxon>
    </lineage>
</organism>
<dbReference type="EMBL" id="AP014704">
    <property type="protein sequence ID" value="BAQ47110.1"/>
    <property type="molecule type" value="Genomic_DNA"/>
</dbReference>
<dbReference type="Proteomes" id="UP000061432">
    <property type="component" value="Chromosome"/>
</dbReference>
<dbReference type="PATRIC" id="fig|270351.10.peg.3927"/>
<accession>A0A0C6FVD0</accession>
<evidence type="ECO:0000313" key="1">
    <source>
        <dbReference type="EMBL" id="BAQ47110.1"/>
    </source>
</evidence>
<reference evidence="1 2" key="1">
    <citation type="journal article" date="2015" name="Genome Announc.">
        <title>Complete Genome Sequence of Methylobacterium aquaticum Strain 22A, Isolated from Racomitrium japonicum Moss.</title>
        <authorList>
            <person name="Tani A."/>
            <person name="Ogura Y."/>
            <person name="Hayashi T."/>
            <person name="Kimbara K."/>
        </authorList>
    </citation>
    <scope>NUCLEOTIDE SEQUENCE [LARGE SCALE GENOMIC DNA]</scope>
    <source>
        <strain evidence="1 2">MA-22A</strain>
    </source>
</reference>
<evidence type="ECO:0000313" key="2">
    <source>
        <dbReference type="Proteomes" id="UP000061432"/>
    </source>
</evidence>
<sequence>MWDGRAFIGSGVGWQADRIPTASALGRDVVAFDAGAELANSRQKAEMLPKRFILL</sequence>
<reference evidence="2" key="2">
    <citation type="submission" date="2015-01" db="EMBL/GenBank/DDBJ databases">
        <title>Complete genome sequence of Methylobacterium aquaticum strain 22A.</title>
        <authorList>
            <person name="Tani A."/>
            <person name="Ogura Y."/>
            <person name="Hayashi T."/>
        </authorList>
    </citation>
    <scope>NUCLEOTIDE SEQUENCE [LARGE SCALE GENOMIC DNA]</scope>
    <source>
        <strain evidence="2">MA-22A</strain>
    </source>
</reference>
<name>A0A0C6FVD0_9HYPH</name>
<gene>
    <name evidence="1" type="ORF">Maq22A_c20330</name>
</gene>
<dbReference type="STRING" id="270351.Maq22A_c20330"/>
<protein>
    <submittedName>
        <fullName evidence="1">Uncharacterized protein</fullName>
    </submittedName>
</protein>
<proteinExistence type="predicted"/>
<dbReference type="AlphaFoldDB" id="A0A0C6FVD0"/>
<dbReference type="KEGG" id="maqu:Maq22A_c20330"/>